<proteinExistence type="inferred from homology"/>
<dbReference type="GeneID" id="81364287"/>
<dbReference type="SUPFAM" id="SSF53686">
    <property type="entry name" value="Tryptophan synthase beta subunit-like PLP-dependent enzymes"/>
    <property type="match status" value="1"/>
</dbReference>
<evidence type="ECO:0000256" key="2">
    <source>
        <dbReference type="ARBA" id="ARBA00008639"/>
    </source>
</evidence>
<sequence>MVQLPEPFASIPIYQIRYPRPSPIHEFGTNLKAATRVPNHPELRVWMKRDDQAAPMVCCGNKYRKLEYIIPDILSTPGVTTIVTEGGLQSNHAVQVAAVSAKLGLECVLLLDEQAGGLDASENPEIFRSTGNIQICQLLGADIRVFSGSYDKDSVLAELRSTGKVPYWIPMGASMHPLGGLGYARCAFEIATQEEELRLEGTGRFDYIFLPCGSGSTLAGLIAGFRLLEKSSTGGKRLPPRQIVGLTVSPKEEQEKTVLEIARTTGGHIGLDPQSDLNLSDVRLDHRSHGTGYGILDTDTERSLREIAIQNGVLMDPVYSGKAAGGMISFLRSGELEADARKWGHAGAGSLNILVLHTGGQTVYSAYATTPTTA</sequence>
<evidence type="ECO:0000256" key="3">
    <source>
        <dbReference type="ARBA" id="ARBA00022898"/>
    </source>
</evidence>
<dbReference type="InterPro" id="IPR036052">
    <property type="entry name" value="TrpB-like_PALP_sf"/>
</dbReference>
<comment type="similarity">
    <text evidence="2">Belongs to the ACC deaminase/D-cysteine desulfhydrase family.</text>
</comment>
<reference evidence="7" key="1">
    <citation type="submission" date="2022-12" db="EMBL/GenBank/DDBJ databases">
        <authorList>
            <person name="Petersen C."/>
        </authorList>
    </citation>
    <scope>NUCLEOTIDE SEQUENCE</scope>
    <source>
        <strain evidence="7">IBT 29677</strain>
    </source>
</reference>
<keyword evidence="3 5" id="KW-0663">Pyridoxal phosphate</keyword>
<comment type="caution">
    <text evidence="7">The sequence shown here is derived from an EMBL/GenBank/DDBJ whole genome shotgun (WGS) entry which is preliminary data.</text>
</comment>
<evidence type="ECO:0000256" key="1">
    <source>
        <dbReference type="ARBA" id="ARBA00001933"/>
    </source>
</evidence>
<dbReference type="EMBL" id="JAPZBU010000003">
    <property type="protein sequence ID" value="KAJ5414043.1"/>
    <property type="molecule type" value="Genomic_DNA"/>
</dbReference>
<dbReference type="Gene3D" id="3.40.50.1100">
    <property type="match status" value="2"/>
</dbReference>
<dbReference type="GO" id="GO:0019148">
    <property type="term" value="F:D-cysteine desulfhydrase activity"/>
    <property type="evidence" value="ECO:0007669"/>
    <property type="project" value="TreeGrafter"/>
</dbReference>
<dbReference type="PANTHER" id="PTHR43780">
    <property type="entry name" value="1-AMINOCYCLOPROPANE-1-CARBOXYLATE DEAMINASE-RELATED"/>
    <property type="match status" value="1"/>
</dbReference>
<evidence type="ECO:0000256" key="5">
    <source>
        <dbReference type="PIRSR" id="PIRSR006278-2"/>
    </source>
</evidence>
<dbReference type="Proteomes" id="UP001147747">
    <property type="component" value="Unassembled WGS sequence"/>
</dbReference>
<dbReference type="InterPro" id="IPR027278">
    <property type="entry name" value="ACCD_DCysDesulf"/>
</dbReference>
<accession>A0A9W9WB25</accession>
<feature type="modified residue" description="N6-(pyridoxal phosphate)lysine" evidence="5">
    <location>
        <position position="62"/>
    </location>
</feature>
<dbReference type="InterPro" id="IPR001926">
    <property type="entry name" value="TrpB-like_PALP"/>
</dbReference>
<evidence type="ECO:0000313" key="8">
    <source>
        <dbReference type="Proteomes" id="UP001147747"/>
    </source>
</evidence>
<comment type="cofactor">
    <cofactor evidence="1">
        <name>pyridoxal 5'-phosphate</name>
        <dbReference type="ChEBI" id="CHEBI:597326"/>
    </cofactor>
</comment>
<evidence type="ECO:0000313" key="7">
    <source>
        <dbReference type="EMBL" id="KAJ5414043.1"/>
    </source>
</evidence>
<feature type="domain" description="Tryptophan synthase beta chain-like PALP" evidence="6">
    <location>
        <begin position="25"/>
        <end position="340"/>
    </location>
</feature>
<dbReference type="RefSeq" id="XP_056493889.1">
    <property type="nucleotide sequence ID" value="XM_056625307.1"/>
</dbReference>
<feature type="active site" description="Nucleophile" evidence="4">
    <location>
        <position position="90"/>
    </location>
</feature>
<dbReference type="PANTHER" id="PTHR43780:SF2">
    <property type="entry name" value="1-AMINOCYCLOPROPANE-1-CARBOXYLATE DEAMINASE-RELATED"/>
    <property type="match status" value="1"/>
</dbReference>
<reference evidence="7" key="2">
    <citation type="journal article" date="2023" name="IMA Fungus">
        <title>Comparative genomic study of the Penicillium genus elucidates a diverse pangenome and 15 lateral gene transfer events.</title>
        <authorList>
            <person name="Petersen C."/>
            <person name="Sorensen T."/>
            <person name="Nielsen M.R."/>
            <person name="Sondergaard T.E."/>
            <person name="Sorensen J.L."/>
            <person name="Fitzpatrick D.A."/>
            <person name="Frisvad J.C."/>
            <person name="Nielsen K.L."/>
        </authorList>
    </citation>
    <scope>NUCLEOTIDE SEQUENCE</scope>
    <source>
        <strain evidence="7">IBT 29677</strain>
    </source>
</reference>
<dbReference type="Pfam" id="PF00291">
    <property type="entry name" value="PALP"/>
    <property type="match status" value="1"/>
</dbReference>
<gene>
    <name evidence="7" type="ORF">N7509_000670</name>
</gene>
<keyword evidence="8" id="KW-1185">Reference proteome</keyword>
<dbReference type="PIRSF" id="PIRSF006278">
    <property type="entry name" value="ACCD_DCysDesulf"/>
    <property type="match status" value="1"/>
</dbReference>
<dbReference type="AlphaFoldDB" id="A0A9W9WB25"/>
<organism evidence="7 8">
    <name type="scientific">Penicillium cosmopolitanum</name>
    <dbReference type="NCBI Taxonomy" id="1131564"/>
    <lineage>
        <taxon>Eukaryota</taxon>
        <taxon>Fungi</taxon>
        <taxon>Dikarya</taxon>
        <taxon>Ascomycota</taxon>
        <taxon>Pezizomycotina</taxon>
        <taxon>Eurotiomycetes</taxon>
        <taxon>Eurotiomycetidae</taxon>
        <taxon>Eurotiales</taxon>
        <taxon>Aspergillaceae</taxon>
        <taxon>Penicillium</taxon>
    </lineage>
</organism>
<evidence type="ECO:0000259" key="6">
    <source>
        <dbReference type="Pfam" id="PF00291"/>
    </source>
</evidence>
<evidence type="ECO:0000256" key="4">
    <source>
        <dbReference type="PIRSR" id="PIRSR006278-1"/>
    </source>
</evidence>
<protein>
    <recommendedName>
        <fullName evidence="6">Tryptophan synthase beta chain-like PALP domain-containing protein</fullName>
    </recommendedName>
</protein>
<dbReference type="OrthoDB" id="10266364at2759"/>
<name>A0A9W9WB25_9EURO</name>